<proteinExistence type="inferred from homology"/>
<evidence type="ECO:0000256" key="8">
    <source>
        <dbReference type="ARBA" id="ARBA00022833"/>
    </source>
</evidence>
<dbReference type="GO" id="GO:0008241">
    <property type="term" value="F:peptidyl-dipeptidase activity"/>
    <property type="evidence" value="ECO:0007669"/>
    <property type="project" value="UniProtKB-EC"/>
</dbReference>
<keyword evidence="9 15" id="KW-0482">Metalloprotease</keyword>
<dbReference type="EC" id="3.4.15.5" evidence="12"/>
<evidence type="ECO:0000256" key="10">
    <source>
        <dbReference type="ARBA" id="ARBA00052506"/>
    </source>
</evidence>
<dbReference type="Proteomes" id="UP000215539">
    <property type="component" value="Chromosome 1"/>
</dbReference>
<dbReference type="PANTHER" id="PTHR43660:SF1">
    <property type="entry name" value="DIPEPTIDYL CARBOXYPEPTIDASE"/>
    <property type="match status" value="1"/>
</dbReference>
<dbReference type="GO" id="GO:0004222">
    <property type="term" value="F:metalloendopeptidase activity"/>
    <property type="evidence" value="ECO:0007669"/>
    <property type="project" value="InterPro"/>
</dbReference>
<evidence type="ECO:0000256" key="12">
    <source>
        <dbReference type="ARBA" id="ARBA00066668"/>
    </source>
</evidence>
<dbReference type="Proteomes" id="UP000065822">
    <property type="component" value="Chromosome"/>
</dbReference>
<keyword evidence="3" id="KW-0963">Cytoplasm</keyword>
<evidence type="ECO:0000256" key="4">
    <source>
        <dbReference type="ARBA" id="ARBA00022645"/>
    </source>
</evidence>
<dbReference type="InterPro" id="IPR001567">
    <property type="entry name" value="Pept_M3A_M3B_dom"/>
</dbReference>
<keyword evidence="19" id="KW-1185">Reference proteome</keyword>
<comment type="cofactor">
    <cofactor evidence="15">
        <name>Zn(2+)</name>
        <dbReference type="ChEBI" id="CHEBI:29105"/>
    </cofactor>
    <text evidence="15">Binds 1 zinc ion.</text>
</comment>
<accession>A0AAX2GXS7</accession>
<reference evidence="17 19" key="1">
    <citation type="submission" date="2016-02" db="EMBL/GenBank/DDBJ databases">
        <authorList>
            <person name="Holder M.E."/>
            <person name="Ajami N.J."/>
            <person name="Petrosino J.F."/>
        </authorList>
    </citation>
    <scope>NUCLEOTIDE SEQUENCE [LARGE SCALE GENOMIC DNA]</scope>
    <source>
        <strain evidence="17 19">CCUG 32990</strain>
    </source>
</reference>
<dbReference type="KEGG" id="chg:AXF12_05175"/>
<dbReference type="PANTHER" id="PTHR43660">
    <property type="entry name" value="DIPEPTIDYL CARBOXYPEPTIDASE"/>
    <property type="match status" value="1"/>
</dbReference>
<dbReference type="Gene3D" id="1.10.1370.40">
    <property type="match status" value="3"/>
</dbReference>
<keyword evidence="4 18" id="KW-0121">Carboxypeptidase</keyword>
<dbReference type="GO" id="GO:0004180">
    <property type="term" value="F:carboxypeptidase activity"/>
    <property type="evidence" value="ECO:0007669"/>
    <property type="project" value="UniProtKB-KW"/>
</dbReference>
<dbReference type="Pfam" id="PF01432">
    <property type="entry name" value="Peptidase_M3"/>
    <property type="match status" value="1"/>
</dbReference>
<comment type="similarity">
    <text evidence="2 15">Belongs to the peptidase M3 family.</text>
</comment>
<name>A0AAX2GXS7_9FLAO</name>
<keyword evidence="6 15" id="KW-0479">Metal-binding</keyword>
<sequence>MKQLSIIGMLLLLAIGCNDSPNNKKTTMKETNVADNPLLKESGLPYGAPDFSKITEAHFRPAFAEAMHLQSERIKAIAESAETPTFENTIIALEKSGTEFQRVENVFNALTEAHTNDSLQAIQRELSPRFAAHRDSIYLNDKLFTRIKILYNERGKLTLDKESEKLLTNYYEKFTIAGANLPEKDKETLKQYNEQLASLETQFNQLLLEGNLAAAQQFTDRKALEGLSEEQLESIKEGNGWKVPLQNTTQQPLLSDLKDRTTRQRLFDASWKRTDGGAHSTNEVIVKIATLRAKKAQLLGFKNYAEWSLQQTMAKTPEAIEAFFAQLVPASVAKAKAEGAEIQAQIKKTGGNFALAPYDWNYYAEQVRKAKYDLDENAIKPYFELKSVVEKGVFYAATQLYGITFKERKDIPVYHPDVWVYELFDANGEALGLFYADYYARPSKRGGAWMSNFVDQSTLLSTKPVIYNVCNYTKGANGAPTLLTYDEVSTLFHEFGHALHGFFASQKYASLSGTAVARDFVEFPSQFNEHWALYPAILTHYAHHYKTGKVIPQSLIDKIKKAATFNQGYAFTEVLAASALDLQWHSITANQAITNATAFEQEALKKTGLALPTVPPRYRSSYFAHIFGGGYGAGYYSYQWTEMLAHDAYDWFEEHDGLTRENGDRFRKLILSRGNTEDYKTMYEAFRGKAATIAPLLKFRGLK</sequence>
<dbReference type="FunFam" id="3.40.390.10:FF:000009">
    <property type="entry name" value="Oligopeptidase A"/>
    <property type="match status" value="1"/>
</dbReference>
<dbReference type="InterPro" id="IPR045090">
    <property type="entry name" value="Pept_M3A_M3B"/>
</dbReference>
<evidence type="ECO:0000259" key="16">
    <source>
        <dbReference type="Pfam" id="PF01432"/>
    </source>
</evidence>
<keyword evidence="8 15" id="KW-0862">Zinc</keyword>
<comment type="catalytic activity">
    <reaction evidence="10">
        <text>Hydrolysis of unblocked, C-terminal dipeptides from oligopeptides, with broad specificity. Does not hydrolyze bonds in which P1' is Pro, or both P1 and P1' are Gly.</text>
        <dbReference type="EC" id="3.4.15.5"/>
    </reaction>
</comment>
<dbReference type="GO" id="GO:0046872">
    <property type="term" value="F:metal ion binding"/>
    <property type="evidence" value="ECO:0007669"/>
    <property type="project" value="UniProtKB-UniRule"/>
</dbReference>
<evidence type="ECO:0000256" key="14">
    <source>
        <dbReference type="ARBA" id="ARBA00075608"/>
    </source>
</evidence>
<keyword evidence="5 15" id="KW-0645">Protease</keyword>
<evidence type="ECO:0000313" key="19">
    <source>
        <dbReference type="Proteomes" id="UP000065822"/>
    </source>
</evidence>
<dbReference type="GO" id="GO:0006508">
    <property type="term" value="P:proteolysis"/>
    <property type="evidence" value="ECO:0007669"/>
    <property type="project" value="UniProtKB-KW"/>
</dbReference>
<dbReference type="InterPro" id="IPR034005">
    <property type="entry name" value="M3A_DCP"/>
</dbReference>
<comment type="function">
    <text evidence="11">Removes dipeptides from the C-termini of N-blocked tripeptides, tetrapeptides and larger peptides.</text>
</comment>
<gene>
    <name evidence="18" type="primary">dcp</name>
    <name evidence="17" type="ORF">AXF12_05175</name>
    <name evidence="18" type="ORF">SAMEA44541418_00691</name>
</gene>
<evidence type="ECO:0000256" key="3">
    <source>
        <dbReference type="ARBA" id="ARBA00022490"/>
    </source>
</evidence>
<evidence type="ECO:0000313" key="17">
    <source>
        <dbReference type="EMBL" id="AMD84961.1"/>
    </source>
</evidence>
<feature type="domain" description="Peptidase M3A/M3B catalytic" evidence="16">
    <location>
        <begin position="254"/>
        <end position="698"/>
    </location>
</feature>
<organism evidence="18 20">
    <name type="scientific">Capnocytophaga haemolytica</name>
    <dbReference type="NCBI Taxonomy" id="45243"/>
    <lineage>
        <taxon>Bacteria</taxon>
        <taxon>Pseudomonadati</taxon>
        <taxon>Bacteroidota</taxon>
        <taxon>Flavobacteriia</taxon>
        <taxon>Flavobacteriales</taxon>
        <taxon>Flavobacteriaceae</taxon>
        <taxon>Capnocytophaga</taxon>
    </lineage>
</organism>
<evidence type="ECO:0000256" key="2">
    <source>
        <dbReference type="ARBA" id="ARBA00006040"/>
    </source>
</evidence>
<evidence type="ECO:0000256" key="13">
    <source>
        <dbReference type="ARBA" id="ARBA00070755"/>
    </source>
</evidence>
<comment type="subcellular location">
    <subcellularLocation>
        <location evidence="1">Cytoplasm</location>
    </subcellularLocation>
</comment>
<dbReference type="EMBL" id="CP014227">
    <property type="protein sequence ID" value="AMD84961.1"/>
    <property type="molecule type" value="Genomic_DNA"/>
</dbReference>
<dbReference type="GO" id="GO:0005829">
    <property type="term" value="C:cytosol"/>
    <property type="evidence" value="ECO:0007669"/>
    <property type="project" value="UniProtKB-ARBA"/>
</dbReference>
<evidence type="ECO:0000256" key="1">
    <source>
        <dbReference type="ARBA" id="ARBA00004496"/>
    </source>
</evidence>
<protein>
    <recommendedName>
        <fullName evidence="13">Dipeptidyl carboxypeptidase</fullName>
        <ecNumber evidence="12">3.4.15.5</ecNumber>
    </recommendedName>
    <alternativeName>
        <fullName evidence="14">Peptidyl-dipeptidase Dcp</fullName>
    </alternativeName>
</protein>
<evidence type="ECO:0000313" key="18">
    <source>
        <dbReference type="EMBL" id="SNV06112.1"/>
    </source>
</evidence>
<dbReference type="PROSITE" id="PS51257">
    <property type="entry name" value="PROKAR_LIPOPROTEIN"/>
    <property type="match status" value="1"/>
</dbReference>
<dbReference type="FunFam" id="1.10.1370.40:FF:000001">
    <property type="entry name" value="Dipeptidyl carboxypeptidase II"/>
    <property type="match status" value="1"/>
</dbReference>
<reference evidence="18 20" key="2">
    <citation type="submission" date="2017-06" db="EMBL/GenBank/DDBJ databases">
        <authorList>
            <consortium name="Pathogen Informatics"/>
        </authorList>
    </citation>
    <scope>NUCLEOTIDE SEQUENCE [LARGE SCALE GENOMIC DNA]</scope>
    <source>
        <strain evidence="18 20">NCTC12947</strain>
    </source>
</reference>
<dbReference type="EMBL" id="LT906449">
    <property type="protein sequence ID" value="SNV06112.1"/>
    <property type="molecule type" value="Genomic_DNA"/>
</dbReference>
<evidence type="ECO:0000313" key="20">
    <source>
        <dbReference type="Proteomes" id="UP000215539"/>
    </source>
</evidence>
<dbReference type="SUPFAM" id="SSF55486">
    <property type="entry name" value="Metalloproteases ('zincins'), catalytic domain"/>
    <property type="match status" value="1"/>
</dbReference>
<dbReference type="CDD" id="cd06456">
    <property type="entry name" value="M3A_DCP"/>
    <property type="match status" value="1"/>
</dbReference>
<evidence type="ECO:0000256" key="15">
    <source>
        <dbReference type="RuleBase" id="RU003435"/>
    </source>
</evidence>
<keyword evidence="7 15" id="KW-0378">Hydrolase</keyword>
<dbReference type="AlphaFoldDB" id="A0AAX2GXS7"/>
<evidence type="ECO:0000256" key="11">
    <source>
        <dbReference type="ARBA" id="ARBA00054529"/>
    </source>
</evidence>
<dbReference type="RefSeq" id="WP_066428931.1">
    <property type="nucleotide sequence ID" value="NZ_CP014227.1"/>
</dbReference>
<evidence type="ECO:0000256" key="9">
    <source>
        <dbReference type="ARBA" id="ARBA00023049"/>
    </source>
</evidence>
<evidence type="ECO:0000256" key="7">
    <source>
        <dbReference type="ARBA" id="ARBA00022801"/>
    </source>
</evidence>
<evidence type="ECO:0000256" key="6">
    <source>
        <dbReference type="ARBA" id="ARBA00022723"/>
    </source>
</evidence>
<evidence type="ECO:0000256" key="5">
    <source>
        <dbReference type="ARBA" id="ARBA00022670"/>
    </source>
</evidence>